<dbReference type="InterPro" id="IPR000873">
    <property type="entry name" value="AMP-dep_synth/lig_dom"/>
</dbReference>
<dbReference type="Gene3D" id="3.40.50.12780">
    <property type="entry name" value="N-terminal domain of ligase-like"/>
    <property type="match status" value="1"/>
</dbReference>
<dbReference type="InterPro" id="IPR042099">
    <property type="entry name" value="ANL_N_sf"/>
</dbReference>
<dbReference type="EMBL" id="JACHDS010000001">
    <property type="protein sequence ID" value="MBB6172426.1"/>
    <property type="molecule type" value="Genomic_DNA"/>
</dbReference>
<keyword evidence="2" id="KW-0067">ATP-binding</keyword>
<dbReference type="PANTHER" id="PTHR43272:SF33">
    <property type="entry name" value="AMP-BINDING DOMAIN-CONTAINING PROTEIN-RELATED"/>
    <property type="match status" value="1"/>
</dbReference>
<evidence type="ECO:0000256" key="2">
    <source>
        <dbReference type="ARBA" id="ARBA00022840"/>
    </source>
</evidence>
<dbReference type="GO" id="GO:0016020">
    <property type="term" value="C:membrane"/>
    <property type="evidence" value="ECO:0007669"/>
    <property type="project" value="TreeGrafter"/>
</dbReference>
<sequence length="601" mass="64363">MTHISAPALAELPTEGGLAEILFDRADRSPDAAMLSRQIDGAWRDATAAVVRDEVTALAKGLIAAGIEPGDRVGLLSGNRYEWTLVDFAIWTAGAITVPIYPSSSPEQARMILADSGAVACFLDDPAHTAVIDGVRDGLADLRHLWTIDDGAIAALAADGAEVSDDIVDKRRAAVEPSDPATIVYTSGTTGTPKGCVLTHANFFAEVDNIVAVLPELFETTGEGSPPSTLLFLPLAHVFGRMVQIGAVRAGVRLGHSASVSALIDDLATFRPTFLLAVPYVFEKIHASARKKATGLKRWIFDAATDTAVAYSKALDGGGPGAGLRLRHRLFEPLVYRKLMDALGGRCTRVLSGGGALDVRLLHFYRGIGLEVIEGYGLTETTAAVIANLPGRIRPGTIGGPLPGVAVKLADDGEIMVRGEQVFGRYWNRPQDTERAFVDGWFATGDLGEFDADGFLRVTGRKKEILVTAGGKNVAPGPMEERVRAYPLVSQCMLVGDDRPFVAALVTLDPEEFDAFKEEYGHGAGESVADLAEDPVLRAAVQTAIEAGNEAVSRAESIRAFTILAENFSVEDETLTPTLKLRRARILKRYAGEVEDMYRRR</sequence>
<dbReference type="Proteomes" id="UP000546642">
    <property type="component" value="Unassembled WGS sequence"/>
</dbReference>
<dbReference type="PROSITE" id="PS00455">
    <property type="entry name" value="AMP_BINDING"/>
    <property type="match status" value="1"/>
</dbReference>
<dbReference type="Pfam" id="PF00501">
    <property type="entry name" value="AMP-binding"/>
    <property type="match status" value="1"/>
</dbReference>
<dbReference type="EC" id="6.2.1.3" evidence="4"/>
<dbReference type="RefSeq" id="WP_184075725.1">
    <property type="nucleotide sequence ID" value="NZ_JACHDS010000001.1"/>
</dbReference>
<proteinExistence type="predicted"/>
<dbReference type="GO" id="GO:0004467">
    <property type="term" value="F:long-chain fatty acid-CoA ligase activity"/>
    <property type="evidence" value="ECO:0007669"/>
    <property type="project" value="UniProtKB-EC"/>
</dbReference>
<dbReference type="GO" id="GO:0005524">
    <property type="term" value="F:ATP binding"/>
    <property type="evidence" value="ECO:0007669"/>
    <property type="project" value="UniProtKB-KW"/>
</dbReference>
<evidence type="ECO:0000256" key="1">
    <source>
        <dbReference type="ARBA" id="ARBA00022741"/>
    </source>
</evidence>
<keyword evidence="5" id="KW-1185">Reference proteome</keyword>
<feature type="domain" description="AMP-dependent synthetase/ligase" evidence="3">
    <location>
        <begin position="23"/>
        <end position="427"/>
    </location>
</feature>
<dbReference type="PANTHER" id="PTHR43272">
    <property type="entry name" value="LONG-CHAIN-FATTY-ACID--COA LIGASE"/>
    <property type="match status" value="1"/>
</dbReference>
<gene>
    <name evidence="4" type="ORF">HNR23_002486</name>
</gene>
<dbReference type="InterPro" id="IPR020845">
    <property type="entry name" value="AMP-binding_CS"/>
</dbReference>
<dbReference type="CDD" id="cd05907">
    <property type="entry name" value="VL_LC_FACS_like"/>
    <property type="match status" value="1"/>
</dbReference>
<name>A0A7W9YJ06_9ACTN</name>
<dbReference type="SUPFAM" id="SSF56801">
    <property type="entry name" value="Acetyl-CoA synthetase-like"/>
    <property type="match status" value="1"/>
</dbReference>
<organism evidence="4 5">
    <name type="scientific">Nocardiopsis mwathae</name>
    <dbReference type="NCBI Taxonomy" id="1472723"/>
    <lineage>
        <taxon>Bacteria</taxon>
        <taxon>Bacillati</taxon>
        <taxon>Actinomycetota</taxon>
        <taxon>Actinomycetes</taxon>
        <taxon>Streptosporangiales</taxon>
        <taxon>Nocardiopsidaceae</taxon>
        <taxon>Nocardiopsis</taxon>
    </lineage>
</organism>
<dbReference type="AlphaFoldDB" id="A0A7W9YJ06"/>
<protein>
    <submittedName>
        <fullName evidence="4">Long-chain acyl-CoA synthetase</fullName>
        <ecNumber evidence="4">6.2.1.3</ecNumber>
    </submittedName>
</protein>
<comment type="caution">
    <text evidence="4">The sequence shown here is derived from an EMBL/GenBank/DDBJ whole genome shotgun (WGS) entry which is preliminary data.</text>
</comment>
<reference evidence="4 5" key="1">
    <citation type="submission" date="2020-08" db="EMBL/GenBank/DDBJ databases">
        <title>Sequencing the genomes of 1000 actinobacteria strains.</title>
        <authorList>
            <person name="Klenk H.-P."/>
        </authorList>
    </citation>
    <scope>NUCLEOTIDE SEQUENCE [LARGE SCALE GENOMIC DNA]</scope>
    <source>
        <strain evidence="4 5">DSM 46659</strain>
    </source>
</reference>
<accession>A0A7W9YJ06</accession>
<evidence type="ECO:0000313" key="5">
    <source>
        <dbReference type="Proteomes" id="UP000546642"/>
    </source>
</evidence>
<keyword evidence="1" id="KW-0547">Nucleotide-binding</keyword>
<evidence type="ECO:0000313" key="4">
    <source>
        <dbReference type="EMBL" id="MBB6172426.1"/>
    </source>
</evidence>
<keyword evidence="4" id="KW-0436">Ligase</keyword>
<dbReference type="Pfam" id="PF23562">
    <property type="entry name" value="AMP-binding_C_3"/>
    <property type="match status" value="1"/>
</dbReference>
<evidence type="ECO:0000259" key="3">
    <source>
        <dbReference type="Pfam" id="PF00501"/>
    </source>
</evidence>